<organism evidence="5 6">
    <name type="scientific">Homarus americanus</name>
    <name type="common">American lobster</name>
    <dbReference type="NCBI Taxonomy" id="6706"/>
    <lineage>
        <taxon>Eukaryota</taxon>
        <taxon>Metazoa</taxon>
        <taxon>Ecdysozoa</taxon>
        <taxon>Arthropoda</taxon>
        <taxon>Crustacea</taxon>
        <taxon>Multicrustacea</taxon>
        <taxon>Malacostraca</taxon>
        <taxon>Eumalacostraca</taxon>
        <taxon>Eucarida</taxon>
        <taxon>Decapoda</taxon>
        <taxon>Pleocyemata</taxon>
        <taxon>Astacidea</taxon>
        <taxon>Nephropoidea</taxon>
        <taxon>Nephropidae</taxon>
        <taxon>Homarus</taxon>
    </lineage>
</organism>
<proteinExistence type="predicted"/>
<feature type="compositionally biased region" description="Basic residues" evidence="2">
    <location>
        <begin position="129"/>
        <end position="138"/>
    </location>
</feature>
<dbReference type="GO" id="GO:0003676">
    <property type="term" value="F:nucleic acid binding"/>
    <property type="evidence" value="ECO:0007669"/>
    <property type="project" value="InterPro"/>
</dbReference>
<feature type="domain" description="CCHC-type" evidence="4">
    <location>
        <begin position="89"/>
        <end position="102"/>
    </location>
</feature>
<evidence type="ECO:0000259" key="4">
    <source>
        <dbReference type="PROSITE" id="PS50158"/>
    </source>
</evidence>
<keyword evidence="1" id="KW-0862">Zinc</keyword>
<protein>
    <submittedName>
        <fullName evidence="5">Putative Gag-Pol polyprotein-like 5</fullName>
    </submittedName>
</protein>
<gene>
    <name evidence="5" type="primary">gag-pol-L5</name>
    <name evidence="5" type="ORF">Hamer_G003959</name>
</gene>
<sequence>MAHRAYPRTFPVLLVVLLRDQFVDALDSTHLKIQVKQSQPLTLQQALAKALEFELYVRLSLPSIRTVSSSGFKARKGQVQVTERFKGTCWYCEKIGHKQEDCYKREREKGNAEREVVGRVEKMDISRLSTHRIPRGGKKSSPLRWGN</sequence>
<comment type="caution">
    <text evidence="5">The sequence shown here is derived from an EMBL/GenBank/DDBJ whole genome shotgun (WGS) entry which is preliminary data.</text>
</comment>
<feature type="chain" id="PRO_5035268618" evidence="3">
    <location>
        <begin position="26"/>
        <end position="147"/>
    </location>
</feature>
<dbReference type="SUPFAM" id="SSF57756">
    <property type="entry name" value="Retrovirus zinc finger-like domains"/>
    <property type="match status" value="1"/>
</dbReference>
<keyword evidence="3" id="KW-0732">Signal</keyword>
<evidence type="ECO:0000256" key="3">
    <source>
        <dbReference type="SAM" id="SignalP"/>
    </source>
</evidence>
<feature type="region of interest" description="Disordered" evidence="2">
    <location>
        <begin position="128"/>
        <end position="147"/>
    </location>
</feature>
<accession>A0A8J5TM26</accession>
<evidence type="ECO:0000313" key="5">
    <source>
        <dbReference type="EMBL" id="KAG7178171.1"/>
    </source>
</evidence>
<reference evidence="5" key="1">
    <citation type="journal article" date="2021" name="Sci. Adv.">
        <title>The American lobster genome reveals insights on longevity, neural, and immune adaptations.</title>
        <authorList>
            <person name="Polinski J.M."/>
            <person name="Zimin A.V."/>
            <person name="Clark K.F."/>
            <person name="Kohn A.B."/>
            <person name="Sadowski N."/>
            <person name="Timp W."/>
            <person name="Ptitsyn A."/>
            <person name="Khanna P."/>
            <person name="Romanova D.Y."/>
            <person name="Williams P."/>
            <person name="Greenwood S.J."/>
            <person name="Moroz L.L."/>
            <person name="Walt D.R."/>
            <person name="Bodnar A.G."/>
        </authorList>
    </citation>
    <scope>NUCLEOTIDE SEQUENCE</scope>
    <source>
        <strain evidence="5">GMGI-L3</strain>
    </source>
</reference>
<dbReference type="AlphaFoldDB" id="A0A8J5TM26"/>
<dbReference type="PROSITE" id="PS50158">
    <property type="entry name" value="ZF_CCHC"/>
    <property type="match status" value="1"/>
</dbReference>
<dbReference type="EMBL" id="JAHLQT010000697">
    <property type="protein sequence ID" value="KAG7178171.1"/>
    <property type="molecule type" value="Genomic_DNA"/>
</dbReference>
<keyword evidence="1" id="KW-0863">Zinc-finger</keyword>
<evidence type="ECO:0000256" key="1">
    <source>
        <dbReference type="PROSITE-ProRule" id="PRU00047"/>
    </source>
</evidence>
<name>A0A8J5TM26_HOMAM</name>
<dbReference type="Proteomes" id="UP000747542">
    <property type="component" value="Unassembled WGS sequence"/>
</dbReference>
<feature type="signal peptide" evidence="3">
    <location>
        <begin position="1"/>
        <end position="25"/>
    </location>
</feature>
<evidence type="ECO:0000313" key="6">
    <source>
        <dbReference type="Proteomes" id="UP000747542"/>
    </source>
</evidence>
<dbReference type="GO" id="GO:0008270">
    <property type="term" value="F:zinc ion binding"/>
    <property type="evidence" value="ECO:0007669"/>
    <property type="project" value="UniProtKB-KW"/>
</dbReference>
<evidence type="ECO:0000256" key="2">
    <source>
        <dbReference type="SAM" id="MobiDB-lite"/>
    </source>
</evidence>
<dbReference type="InterPro" id="IPR001878">
    <property type="entry name" value="Znf_CCHC"/>
</dbReference>
<keyword evidence="6" id="KW-1185">Reference proteome</keyword>
<dbReference type="InterPro" id="IPR036875">
    <property type="entry name" value="Znf_CCHC_sf"/>
</dbReference>
<keyword evidence="1" id="KW-0479">Metal-binding</keyword>